<organism evidence="3 4">
    <name type="scientific">Roseibium denhamense</name>
    <dbReference type="NCBI Taxonomy" id="76305"/>
    <lineage>
        <taxon>Bacteria</taxon>
        <taxon>Pseudomonadati</taxon>
        <taxon>Pseudomonadota</taxon>
        <taxon>Alphaproteobacteria</taxon>
        <taxon>Hyphomicrobiales</taxon>
        <taxon>Stappiaceae</taxon>
        <taxon>Roseibium</taxon>
    </lineage>
</organism>
<feature type="region of interest" description="Disordered" evidence="2">
    <location>
        <begin position="103"/>
        <end position="132"/>
    </location>
</feature>
<dbReference type="PROSITE" id="PS00136">
    <property type="entry name" value="SUBTILASE_ASP"/>
    <property type="match status" value="1"/>
</dbReference>
<sequence length="740" mass="79951">MSGPYAWKPAKAWPHTVDPYTRWLIDTAPNCLDAGQMENCADNHWFLVLLKEPEKKAGRKQGGYGLNRIDAHNLVWKPEGSEYAFLLTCKDFGGMAGELCQSGPETAAATHPSEPTAKDSSDHAKVDAQADAPTGRMADEVYAQLAPLDDAMIPEELYEPQLDDMSSLGINPAKAVIVGIIDDGINIAHEHFIDADGNPRVDCAWIQDGRLSPDGRRASSVLFGQELTASQIKGVLAQFDSEEKTLRALGLVDPTRSEPTTLSKAFSHGTFVLDALAGYSHSPFGHDGPLLEEQGRPAGRQTADAKDRRIVSVQLNRRVTGESSGALYTLFAILGLEYIVDRSRRIAKQLRKPGGKKIPLVMNFSYGLSGGPHNGDHLFERFVQKTVETLDKDPDLGPLLVPMPVGNRFLLKGHAHVAAEKAGDHTLNLNWITQPQDPSPNYLEIWLPKPAGAQKKRGKAKQPVTLTLTPPFGDKEAVFSETVDIASLNGTENRDLHDSSGTIVGRLTFDCLDAANAPSGPASGPLPNSYPKLRILIALAPTRPVADETASIPPGSWNVSVTAKLSKGEFLEAWIQRDDSPPFFRRQGRQSYLEHQSWTVEGQRQDELNEHVQPLPEEAGLSKYGTINGLATSSAMIRVSGYRLKDGSRAVYAGAPHAGMPGEDVSAASDRSRVFAGLVGTGGRSGSTQIMNGTSVSAPIVGRSLADFLAENRFQTAEEARKAYLTALGPGSPIVRNLCD</sequence>
<dbReference type="SUPFAM" id="SSF52743">
    <property type="entry name" value="Subtilisin-like"/>
    <property type="match status" value="1"/>
</dbReference>
<dbReference type="InterPro" id="IPR023827">
    <property type="entry name" value="Peptidase_S8_Asp-AS"/>
</dbReference>
<dbReference type="EMBL" id="FXTT01000001">
    <property type="protein sequence ID" value="SMP06320.1"/>
    <property type="molecule type" value="Genomic_DNA"/>
</dbReference>
<name>A0ABY1NCJ7_9HYPH</name>
<dbReference type="Gene3D" id="2.60.120.1290">
    <property type="match status" value="1"/>
</dbReference>
<accession>A0ABY1NCJ7</accession>
<evidence type="ECO:0000256" key="1">
    <source>
        <dbReference type="ARBA" id="ARBA00022801"/>
    </source>
</evidence>
<keyword evidence="4" id="KW-1185">Reference proteome</keyword>
<dbReference type="Proteomes" id="UP001157914">
    <property type="component" value="Unassembled WGS sequence"/>
</dbReference>
<protein>
    <recommendedName>
        <fullName evidence="5">Peptidase S8/S53 domain-containing protein</fullName>
    </recommendedName>
</protein>
<dbReference type="Gene3D" id="3.40.50.200">
    <property type="entry name" value="Peptidase S8/S53 domain"/>
    <property type="match status" value="1"/>
</dbReference>
<gene>
    <name evidence="3" type="ORF">SAMN06265374_0777</name>
</gene>
<dbReference type="RefSeq" id="WP_155191857.1">
    <property type="nucleotide sequence ID" value="NZ_BAAAEA010000001.1"/>
</dbReference>
<keyword evidence="1" id="KW-0378">Hydrolase</keyword>
<evidence type="ECO:0008006" key="5">
    <source>
        <dbReference type="Google" id="ProtNLM"/>
    </source>
</evidence>
<dbReference type="InterPro" id="IPR036852">
    <property type="entry name" value="Peptidase_S8/S53_dom_sf"/>
</dbReference>
<feature type="compositionally biased region" description="Basic and acidic residues" evidence="2">
    <location>
        <begin position="116"/>
        <end position="128"/>
    </location>
</feature>
<evidence type="ECO:0000313" key="3">
    <source>
        <dbReference type="EMBL" id="SMP06320.1"/>
    </source>
</evidence>
<evidence type="ECO:0000256" key="2">
    <source>
        <dbReference type="SAM" id="MobiDB-lite"/>
    </source>
</evidence>
<comment type="caution">
    <text evidence="3">The sequence shown here is derived from an EMBL/GenBank/DDBJ whole genome shotgun (WGS) entry which is preliminary data.</text>
</comment>
<proteinExistence type="predicted"/>
<evidence type="ECO:0000313" key="4">
    <source>
        <dbReference type="Proteomes" id="UP001157914"/>
    </source>
</evidence>
<reference evidence="3 4" key="1">
    <citation type="submission" date="2017-05" db="EMBL/GenBank/DDBJ databases">
        <authorList>
            <person name="Varghese N."/>
            <person name="Submissions S."/>
        </authorList>
    </citation>
    <scope>NUCLEOTIDE SEQUENCE [LARGE SCALE GENOMIC DNA]</scope>
    <source>
        <strain evidence="3 4">DSM 15949</strain>
    </source>
</reference>